<dbReference type="InterPro" id="IPR017871">
    <property type="entry name" value="ABC_transporter-like_CS"/>
</dbReference>
<reference evidence="9" key="1">
    <citation type="journal article" date="2013" name="Stand. Genomic Sci.">
        <title>Complete genome sequence of Desulfocapsa sulfexigens, a marine deltaproteobacterium specialized in disproportionating inorganic sulfur compounds.</title>
        <authorList>
            <person name="Finster K.W."/>
            <person name="Kjeldsen K.U."/>
            <person name="Kube M."/>
            <person name="Reinhardt R."/>
            <person name="Mussmann M."/>
            <person name="Amann R."/>
            <person name="Schreiber L."/>
        </authorList>
    </citation>
    <scope>NUCLEOTIDE SEQUENCE [LARGE SCALE GENOMIC DNA]</scope>
    <source>
        <strain evidence="9">DSM 10523 / SB164P1</strain>
    </source>
</reference>
<feature type="domain" description="ABC transporter" evidence="7">
    <location>
        <begin position="2"/>
        <end position="245"/>
    </location>
</feature>
<gene>
    <name evidence="8" type="ordered locus">UWK_01529</name>
</gene>
<dbReference type="Pfam" id="PF00005">
    <property type="entry name" value="ABC_tran"/>
    <property type="match status" value="1"/>
</dbReference>
<dbReference type="InterPro" id="IPR027417">
    <property type="entry name" value="P-loop_NTPase"/>
</dbReference>
<keyword evidence="3" id="KW-0547">Nucleotide-binding</keyword>
<keyword evidence="9" id="KW-1185">Reference proteome</keyword>
<evidence type="ECO:0000259" key="7">
    <source>
        <dbReference type="PROSITE" id="PS50893"/>
    </source>
</evidence>
<dbReference type="PATRIC" id="fig|1167006.5.peg.1683"/>
<dbReference type="KEGG" id="dsf:UWK_01529"/>
<dbReference type="InterPro" id="IPR012693">
    <property type="entry name" value="ABC_transpr_PhnC"/>
</dbReference>
<evidence type="ECO:0000313" key="8">
    <source>
        <dbReference type="EMBL" id="AGF78087.1"/>
    </source>
</evidence>
<keyword evidence="5" id="KW-1278">Translocase</keyword>
<dbReference type="GO" id="GO:0015416">
    <property type="term" value="F:ABC-type phosphonate transporter activity"/>
    <property type="evidence" value="ECO:0007669"/>
    <property type="project" value="InterPro"/>
</dbReference>
<organism evidence="8 9">
    <name type="scientific">Desulfocapsa sulfexigens (strain DSM 10523 / SB164P1)</name>
    <dbReference type="NCBI Taxonomy" id="1167006"/>
    <lineage>
        <taxon>Bacteria</taxon>
        <taxon>Pseudomonadati</taxon>
        <taxon>Thermodesulfobacteriota</taxon>
        <taxon>Desulfobulbia</taxon>
        <taxon>Desulfobulbales</taxon>
        <taxon>Desulfocapsaceae</taxon>
        <taxon>Desulfocapsa</taxon>
    </lineage>
</organism>
<evidence type="ECO:0000256" key="1">
    <source>
        <dbReference type="ARBA" id="ARBA00022448"/>
    </source>
</evidence>
<dbReference type="InterPro" id="IPR050086">
    <property type="entry name" value="MetN_ABC_transporter-like"/>
</dbReference>
<dbReference type="STRING" id="1167006.UWK_01529"/>
<evidence type="ECO:0000256" key="3">
    <source>
        <dbReference type="ARBA" id="ARBA00022741"/>
    </source>
</evidence>
<accession>M1P8V9</accession>
<dbReference type="PROSITE" id="PS50893">
    <property type="entry name" value="ABC_TRANSPORTER_2"/>
    <property type="match status" value="1"/>
</dbReference>
<dbReference type="OrthoDB" id="9809450at2"/>
<dbReference type="SUPFAM" id="SSF52540">
    <property type="entry name" value="P-loop containing nucleoside triphosphate hydrolases"/>
    <property type="match status" value="1"/>
</dbReference>
<dbReference type="GO" id="GO:0016020">
    <property type="term" value="C:membrane"/>
    <property type="evidence" value="ECO:0007669"/>
    <property type="project" value="InterPro"/>
</dbReference>
<sequence length="281" mass="30793">MISLQSVNLGYSNIPILKNLTLHVGKGEFLGVIGLSGAGKSTLLMSIIGNIRVLQGNYQVFGYDLSSISKRELRLLRSQIGFIFQGYNLVNRLSVLHNVMCGMLKDLPMGRSLIKLYSGEELEKAHEYMQIVGIEQLAMKRCDELSGGQRQRVAIARALAQEPKVLLADEPVAALDPKSAVQVMDVLRKVNETYGVTIISNLHHLDFAREYCDRIVGVASGSISYDGSTHALQGSTLEAIYDNNRPMGGEFDIASIVDKTHGGVQSSPWEEERFAKVPVAA</sequence>
<evidence type="ECO:0000256" key="5">
    <source>
        <dbReference type="ARBA" id="ARBA00022967"/>
    </source>
</evidence>
<dbReference type="InterPro" id="IPR003439">
    <property type="entry name" value="ABC_transporter-like_ATP-bd"/>
</dbReference>
<evidence type="ECO:0000256" key="2">
    <source>
        <dbReference type="ARBA" id="ARBA00022475"/>
    </source>
</evidence>
<evidence type="ECO:0000256" key="6">
    <source>
        <dbReference type="ARBA" id="ARBA00023136"/>
    </source>
</evidence>
<evidence type="ECO:0000256" key="4">
    <source>
        <dbReference type="ARBA" id="ARBA00022840"/>
    </source>
</evidence>
<dbReference type="InterPro" id="IPR003593">
    <property type="entry name" value="AAA+_ATPase"/>
</dbReference>
<dbReference type="GO" id="GO:0005524">
    <property type="term" value="F:ATP binding"/>
    <property type="evidence" value="ECO:0007669"/>
    <property type="project" value="UniProtKB-KW"/>
</dbReference>
<keyword evidence="1" id="KW-0813">Transport</keyword>
<proteinExistence type="predicted"/>
<name>M1P8V9_DESSD</name>
<dbReference type="EMBL" id="CP003985">
    <property type="protein sequence ID" value="AGF78087.1"/>
    <property type="molecule type" value="Genomic_DNA"/>
</dbReference>
<keyword evidence="6" id="KW-0472">Membrane</keyword>
<dbReference type="SMART" id="SM00382">
    <property type="entry name" value="AAA"/>
    <property type="match status" value="1"/>
</dbReference>
<dbReference type="Gene3D" id="3.40.50.300">
    <property type="entry name" value="P-loop containing nucleotide triphosphate hydrolases"/>
    <property type="match status" value="1"/>
</dbReference>
<dbReference type="Proteomes" id="UP000011721">
    <property type="component" value="Chromosome"/>
</dbReference>
<dbReference type="RefSeq" id="WP_015403778.1">
    <property type="nucleotide sequence ID" value="NC_020304.1"/>
</dbReference>
<evidence type="ECO:0000313" key="9">
    <source>
        <dbReference type="Proteomes" id="UP000011721"/>
    </source>
</evidence>
<keyword evidence="2" id="KW-1003">Cell membrane</keyword>
<protein>
    <submittedName>
        <fullName evidence="8">Phosphonate ABC transporter, ATP-binding protein</fullName>
    </submittedName>
</protein>
<dbReference type="HOGENOM" id="CLU_000604_1_22_7"/>
<dbReference type="GO" id="GO:0016887">
    <property type="term" value="F:ATP hydrolysis activity"/>
    <property type="evidence" value="ECO:0007669"/>
    <property type="project" value="InterPro"/>
</dbReference>
<dbReference type="PANTHER" id="PTHR43166">
    <property type="entry name" value="AMINO ACID IMPORT ATP-BINDING PROTEIN"/>
    <property type="match status" value="1"/>
</dbReference>
<keyword evidence="4 8" id="KW-0067">ATP-binding</keyword>
<dbReference type="AlphaFoldDB" id="M1P8V9"/>
<dbReference type="PROSITE" id="PS00211">
    <property type="entry name" value="ABC_TRANSPORTER_1"/>
    <property type="match status" value="1"/>
</dbReference>
<dbReference type="eggNOG" id="COG3638">
    <property type="taxonomic scope" value="Bacteria"/>
</dbReference>
<dbReference type="CDD" id="cd03256">
    <property type="entry name" value="ABC_PhnC_transporter"/>
    <property type="match status" value="1"/>
</dbReference>
<dbReference type="NCBIfam" id="TIGR02315">
    <property type="entry name" value="ABC_phnC"/>
    <property type="match status" value="1"/>
</dbReference>
<dbReference type="PANTHER" id="PTHR43166:SF6">
    <property type="entry name" value="PHOSPHONATES IMPORT ATP-BINDING PROTEIN PHNC"/>
    <property type="match status" value="1"/>
</dbReference>